<feature type="domain" description="C2H2-type" evidence="6">
    <location>
        <begin position="286"/>
        <end position="314"/>
    </location>
</feature>
<evidence type="ECO:0000256" key="1">
    <source>
        <dbReference type="ARBA" id="ARBA00022723"/>
    </source>
</evidence>
<keyword evidence="8" id="KW-1185">Reference proteome</keyword>
<name>A0A183VBV9_TOXCA</name>
<dbReference type="InterPro" id="IPR036236">
    <property type="entry name" value="Znf_C2H2_sf"/>
</dbReference>
<sequence>MELIKLDQYVTIYSALLRASSHRMDGVQAAFNNAAEAVRRLLETIQQSQQPDQHTPENIVRCIVTQLQPIVSPQVAQPPPQPSIQLPNVAGSSVTAIVSNVEIKTEPEIEVMEPETNSISEIKKESELIERHLPQAYQTSPQTTGIRAAINAVSSESAECGTKLNSTSPETPEISELNVERRTIDETTTFTQVKMERKPADAIPVEPFSLRIAPILKPVKGGHISERQRATSRREEMGPFISVLFDHLHNFFHIYQEVYLPPKEPRLTPAEDTLRLKYRRFRQKQFTCEYCNHTFTLKHNMRAHIANYHSAGGKTLQPRGKRYKCLKCGWLYRTMDEVERHQRREHERRERDPPSKEWLQDINCDFCDEKFKSQNQLREHCNFVHLNLRPYECRICNMKFARKGGLNRHNLTVHSDFVYPCPYKECTHAGFKCSKALSAHIRSVHTHVRPYKCEQCGKSFVRRNDLRTHETMHSADWGFVCDTCGQKFRCSAYLKRHNRSQHGLYNNDQKQFVDGSLTAIDQKKADDSLFSTEGRKQADNSLFNTDSHVNGHFAEILNGPLASVF</sequence>
<reference evidence="7 8" key="2">
    <citation type="submission" date="2018-11" db="EMBL/GenBank/DDBJ databases">
        <authorList>
            <consortium name="Pathogen Informatics"/>
        </authorList>
    </citation>
    <scope>NUCLEOTIDE SEQUENCE [LARGE SCALE GENOMIC DNA]</scope>
</reference>
<keyword evidence="3 5" id="KW-0863">Zinc-finger</keyword>
<evidence type="ECO:0000313" key="7">
    <source>
        <dbReference type="EMBL" id="VDM49550.1"/>
    </source>
</evidence>
<reference evidence="9" key="1">
    <citation type="submission" date="2016-06" db="UniProtKB">
        <authorList>
            <consortium name="WormBaseParasite"/>
        </authorList>
    </citation>
    <scope>IDENTIFICATION</scope>
</reference>
<dbReference type="Proteomes" id="UP000050794">
    <property type="component" value="Unassembled WGS sequence"/>
</dbReference>
<dbReference type="FunFam" id="3.30.160.60:FF:001136">
    <property type="entry name" value="Zinc finger protein 408"/>
    <property type="match status" value="1"/>
</dbReference>
<keyword evidence="1" id="KW-0479">Metal-binding</keyword>
<keyword evidence="2" id="KW-0677">Repeat</keyword>
<proteinExistence type="predicted"/>
<dbReference type="InterPro" id="IPR013087">
    <property type="entry name" value="Znf_C2H2_type"/>
</dbReference>
<feature type="domain" description="C2H2-type" evidence="6">
    <location>
        <begin position="362"/>
        <end position="390"/>
    </location>
</feature>
<protein>
    <submittedName>
        <fullName evidence="9">Zinc finger protein</fullName>
    </submittedName>
</protein>
<feature type="domain" description="C2H2-type" evidence="6">
    <location>
        <begin position="323"/>
        <end position="351"/>
    </location>
</feature>
<evidence type="ECO:0000313" key="9">
    <source>
        <dbReference type="WBParaSite" id="TCNE_0001823301-mRNA-1"/>
    </source>
</evidence>
<accession>A0A183VBV9</accession>
<gene>
    <name evidence="7" type="ORF">TCNE_LOCUS18229</name>
</gene>
<dbReference type="PANTHER" id="PTHR24379:SF121">
    <property type="entry name" value="C2H2-TYPE DOMAIN-CONTAINING PROTEIN"/>
    <property type="match status" value="1"/>
</dbReference>
<dbReference type="SUPFAM" id="SSF57667">
    <property type="entry name" value="beta-beta-alpha zinc fingers"/>
    <property type="match status" value="4"/>
</dbReference>
<dbReference type="Gene3D" id="3.30.160.60">
    <property type="entry name" value="Classic Zinc Finger"/>
    <property type="match status" value="4"/>
</dbReference>
<feature type="domain" description="C2H2-type" evidence="6">
    <location>
        <begin position="391"/>
        <end position="415"/>
    </location>
</feature>
<dbReference type="PANTHER" id="PTHR24379">
    <property type="entry name" value="KRAB AND ZINC FINGER DOMAIN-CONTAINING"/>
    <property type="match status" value="1"/>
</dbReference>
<dbReference type="GO" id="GO:0008270">
    <property type="term" value="F:zinc ion binding"/>
    <property type="evidence" value="ECO:0007669"/>
    <property type="project" value="UniProtKB-KW"/>
</dbReference>
<evidence type="ECO:0000256" key="5">
    <source>
        <dbReference type="PROSITE-ProRule" id="PRU00042"/>
    </source>
</evidence>
<dbReference type="WBParaSite" id="TCNE_0001823301-mRNA-1">
    <property type="protein sequence ID" value="TCNE_0001823301-mRNA-1"/>
    <property type="gene ID" value="TCNE_0001823301"/>
</dbReference>
<organism evidence="8 9">
    <name type="scientific">Toxocara canis</name>
    <name type="common">Canine roundworm</name>
    <dbReference type="NCBI Taxonomy" id="6265"/>
    <lineage>
        <taxon>Eukaryota</taxon>
        <taxon>Metazoa</taxon>
        <taxon>Ecdysozoa</taxon>
        <taxon>Nematoda</taxon>
        <taxon>Chromadorea</taxon>
        <taxon>Rhabditida</taxon>
        <taxon>Spirurina</taxon>
        <taxon>Ascaridomorpha</taxon>
        <taxon>Ascaridoidea</taxon>
        <taxon>Toxocaridae</taxon>
        <taxon>Toxocara</taxon>
    </lineage>
</organism>
<evidence type="ECO:0000256" key="2">
    <source>
        <dbReference type="ARBA" id="ARBA00022737"/>
    </source>
</evidence>
<evidence type="ECO:0000256" key="3">
    <source>
        <dbReference type="ARBA" id="ARBA00022771"/>
    </source>
</evidence>
<evidence type="ECO:0000256" key="4">
    <source>
        <dbReference type="ARBA" id="ARBA00022833"/>
    </source>
</evidence>
<dbReference type="PROSITE" id="PS00028">
    <property type="entry name" value="ZINC_FINGER_C2H2_1"/>
    <property type="match status" value="6"/>
</dbReference>
<dbReference type="Pfam" id="PF00096">
    <property type="entry name" value="zf-C2H2"/>
    <property type="match status" value="3"/>
</dbReference>
<evidence type="ECO:0000259" key="6">
    <source>
        <dbReference type="PROSITE" id="PS50157"/>
    </source>
</evidence>
<keyword evidence="4" id="KW-0862">Zinc</keyword>
<evidence type="ECO:0000313" key="8">
    <source>
        <dbReference type="Proteomes" id="UP000050794"/>
    </source>
</evidence>
<dbReference type="AlphaFoldDB" id="A0A183VBV9"/>
<feature type="domain" description="C2H2-type" evidence="6">
    <location>
        <begin position="451"/>
        <end position="478"/>
    </location>
</feature>
<dbReference type="PROSITE" id="PS50157">
    <property type="entry name" value="ZINC_FINGER_C2H2_2"/>
    <property type="match status" value="6"/>
</dbReference>
<dbReference type="EMBL" id="UYWY01025276">
    <property type="protein sequence ID" value="VDM49550.1"/>
    <property type="molecule type" value="Genomic_DNA"/>
</dbReference>
<feature type="domain" description="C2H2-type" evidence="6">
    <location>
        <begin position="479"/>
        <end position="502"/>
    </location>
</feature>
<dbReference type="SMART" id="SM00355">
    <property type="entry name" value="ZnF_C2H2"/>
    <property type="match status" value="7"/>
</dbReference>